<dbReference type="Gene3D" id="3.30.1330.10">
    <property type="entry name" value="PurM-like, N-terminal domain"/>
    <property type="match status" value="2"/>
</dbReference>
<evidence type="ECO:0000259" key="19">
    <source>
        <dbReference type="Pfam" id="PF22689"/>
    </source>
</evidence>
<dbReference type="EC" id="6.3.5.3" evidence="14"/>
<evidence type="ECO:0000313" key="21">
    <source>
        <dbReference type="Proteomes" id="UP000298049"/>
    </source>
</evidence>
<keyword evidence="8 14" id="KW-0658">Purine biosynthesis</keyword>
<evidence type="ECO:0000256" key="6">
    <source>
        <dbReference type="ARBA" id="ARBA00022723"/>
    </source>
</evidence>
<feature type="domain" description="PurM-like C-terminal" evidence="16">
    <location>
        <begin position="836"/>
        <end position="971"/>
    </location>
</feature>
<dbReference type="Pfam" id="PF18076">
    <property type="entry name" value="FGAR-AT_N"/>
    <property type="match status" value="1"/>
</dbReference>
<evidence type="ECO:0000256" key="9">
    <source>
        <dbReference type="ARBA" id="ARBA00022840"/>
    </source>
</evidence>
<evidence type="ECO:0000256" key="11">
    <source>
        <dbReference type="ARBA" id="ARBA00022962"/>
    </source>
</evidence>
<feature type="active site" evidence="14">
    <location>
        <position position="1265"/>
    </location>
</feature>
<dbReference type="Pfam" id="PF22689">
    <property type="entry name" value="FGAR-AT_PurM_N-like"/>
    <property type="match status" value="1"/>
</dbReference>
<dbReference type="Pfam" id="PF18072">
    <property type="entry name" value="FGAR-AT_linker"/>
    <property type="match status" value="1"/>
</dbReference>
<dbReference type="SMART" id="SM01211">
    <property type="entry name" value="GATase_5"/>
    <property type="match status" value="1"/>
</dbReference>
<feature type="binding site" evidence="14">
    <location>
        <begin position="307"/>
        <end position="318"/>
    </location>
    <ligand>
        <name>ATP</name>
        <dbReference type="ChEBI" id="CHEBI:30616"/>
    </ligand>
</feature>
<dbReference type="Proteomes" id="UP000298049">
    <property type="component" value="Chromosome"/>
</dbReference>
<dbReference type="CDD" id="cd02203">
    <property type="entry name" value="PurL_repeat1"/>
    <property type="match status" value="1"/>
</dbReference>
<feature type="domain" description="Phosphoribosylformylglycinamidine synthase N-terminal" evidence="18">
    <location>
        <begin position="35"/>
        <end position="150"/>
    </location>
</feature>
<comment type="caution">
    <text evidence="14">Lacks conserved residue(s) required for the propagation of feature annotation.</text>
</comment>
<dbReference type="GO" id="GO:0004642">
    <property type="term" value="F:phosphoribosylformylglycinamidine synthase activity"/>
    <property type="evidence" value="ECO:0007669"/>
    <property type="project" value="UniProtKB-UniRule"/>
</dbReference>
<comment type="subcellular location">
    <subcellularLocation>
        <location evidence="1 14">Cytoplasm</location>
    </subcellularLocation>
</comment>
<dbReference type="PANTHER" id="PTHR10099">
    <property type="entry name" value="PHOSPHORIBOSYLFORMYLGLYCINAMIDINE SYNTHASE"/>
    <property type="match status" value="1"/>
</dbReference>
<evidence type="ECO:0000313" key="20">
    <source>
        <dbReference type="EMBL" id="QCF25551.1"/>
    </source>
</evidence>
<dbReference type="GO" id="GO:0005524">
    <property type="term" value="F:ATP binding"/>
    <property type="evidence" value="ECO:0007669"/>
    <property type="project" value="UniProtKB-UniRule"/>
</dbReference>
<evidence type="ECO:0000256" key="7">
    <source>
        <dbReference type="ARBA" id="ARBA00022741"/>
    </source>
</evidence>
<keyword evidence="5 14" id="KW-0436">Ligase</keyword>
<dbReference type="InterPro" id="IPR040707">
    <property type="entry name" value="FGAR-AT_N"/>
</dbReference>
<evidence type="ECO:0000256" key="4">
    <source>
        <dbReference type="ARBA" id="ARBA00022490"/>
    </source>
</evidence>
<evidence type="ECO:0000256" key="12">
    <source>
        <dbReference type="ARBA" id="ARBA00052585"/>
    </source>
</evidence>
<evidence type="ECO:0000259" key="16">
    <source>
        <dbReference type="Pfam" id="PF02769"/>
    </source>
</evidence>
<dbReference type="SUPFAM" id="SSF82697">
    <property type="entry name" value="PurS-like"/>
    <property type="match status" value="1"/>
</dbReference>
<comment type="pathway">
    <text evidence="2 14">Purine metabolism; IMP biosynthesis via de novo pathway; 5-amino-1-(5-phospho-D-ribosyl)imidazole from N(2)-formyl-N(1)-(5-phospho-D-ribosyl)glycinamide: step 1/2.</text>
</comment>
<feature type="binding site" evidence="14">
    <location>
        <position position="722"/>
    </location>
    <ligand>
        <name>Mg(2+)</name>
        <dbReference type="ChEBI" id="CHEBI:18420"/>
    </ligand>
</feature>
<evidence type="ECO:0000259" key="17">
    <source>
        <dbReference type="Pfam" id="PF18072"/>
    </source>
</evidence>
<dbReference type="SUPFAM" id="SSF56042">
    <property type="entry name" value="PurM C-terminal domain-like"/>
    <property type="match status" value="2"/>
</dbReference>
<dbReference type="InterPro" id="IPR041609">
    <property type="entry name" value="PurL_linker"/>
</dbReference>
<accession>A0A4P7XF46</accession>
<keyword evidence="9 14" id="KW-0067">ATP-binding</keyword>
<dbReference type="RefSeq" id="WP_136547943.1">
    <property type="nucleotide sequence ID" value="NZ_CP031093.1"/>
</dbReference>
<dbReference type="PANTHER" id="PTHR10099:SF1">
    <property type="entry name" value="PHOSPHORIBOSYLFORMYLGLYCINAMIDINE SYNTHASE"/>
    <property type="match status" value="1"/>
</dbReference>
<feature type="binding site" evidence="14">
    <location>
        <position position="888"/>
    </location>
    <ligand>
        <name>ATP</name>
        <dbReference type="ChEBI" id="CHEBI:30616"/>
    </ligand>
</feature>
<evidence type="ECO:0000256" key="10">
    <source>
        <dbReference type="ARBA" id="ARBA00022842"/>
    </source>
</evidence>
<dbReference type="NCBIfam" id="NF003672">
    <property type="entry name" value="PRK05297.1"/>
    <property type="match status" value="1"/>
</dbReference>
<feature type="active site" description="Nucleophile" evidence="14">
    <location>
        <position position="1140"/>
    </location>
</feature>
<dbReference type="Gene3D" id="3.40.50.880">
    <property type="match status" value="1"/>
</dbReference>
<dbReference type="FunFam" id="3.30.1330.10:FF:000002">
    <property type="entry name" value="Phosphoribosylformylglycinamidine synthase"/>
    <property type="match status" value="1"/>
</dbReference>
<dbReference type="InterPro" id="IPR036921">
    <property type="entry name" value="PurM-like_N_sf"/>
</dbReference>
<evidence type="ECO:0000256" key="5">
    <source>
        <dbReference type="ARBA" id="ARBA00022598"/>
    </source>
</evidence>
<keyword evidence="11 14" id="KW-0315">Glutamine amidotransferase</keyword>
<proteinExistence type="inferred from homology"/>
<name>A0A4P7XF46_9ALTE</name>
<dbReference type="SUPFAM" id="SSF55326">
    <property type="entry name" value="PurM N-terminal domain-like"/>
    <property type="match status" value="2"/>
</dbReference>
<comment type="function">
    <text evidence="13 14">Phosphoribosylformylglycinamidine synthase involved in the purines biosynthetic pathway. Catalyzes the ATP-dependent conversion of formylglycinamide ribonucleotide (FGAR) and glutamine to yield formylglycinamidine ribonucleotide (FGAM) and glutamate.</text>
</comment>
<dbReference type="Gene3D" id="1.10.8.750">
    <property type="entry name" value="Phosphoribosylformylglycinamidine synthase, linker domain"/>
    <property type="match status" value="1"/>
</dbReference>
<evidence type="ECO:0000256" key="13">
    <source>
        <dbReference type="ARBA" id="ARBA00057317"/>
    </source>
</evidence>
<dbReference type="HAMAP" id="MF_00419">
    <property type="entry name" value="PurL_1"/>
    <property type="match status" value="1"/>
</dbReference>
<comment type="similarity">
    <text evidence="3 14">In the N-terminal section; belongs to the FGAMS family.</text>
</comment>
<dbReference type="InterPro" id="IPR036676">
    <property type="entry name" value="PurM-like_C_sf"/>
</dbReference>
<dbReference type="SUPFAM" id="SSF52317">
    <property type="entry name" value="Class I glutamine amidotransferase-like"/>
    <property type="match status" value="1"/>
</dbReference>
<dbReference type="EMBL" id="CP031093">
    <property type="protein sequence ID" value="QCF25551.1"/>
    <property type="molecule type" value="Genomic_DNA"/>
</dbReference>
<reference evidence="20 21" key="1">
    <citation type="submission" date="2018-07" db="EMBL/GenBank/DDBJ databases">
        <title>Marsedoiliclastica nanhaica gen. nov. sp. nov., a novel marine hydrocarbonoclastic bacterium isolated from an in-situ enriched hydrocarbon-degrading consortium in deep-sea sediment.</title>
        <authorList>
            <person name="Dong C."/>
            <person name="Ma T."/>
            <person name="Liu R."/>
            <person name="Shao Z."/>
        </authorList>
    </citation>
    <scope>NUCLEOTIDE SEQUENCE [LARGE SCALE GENOMIC DNA]</scope>
    <source>
        <strain evidence="21">soil36-7</strain>
    </source>
</reference>
<dbReference type="InterPro" id="IPR055181">
    <property type="entry name" value="FGAR-AT_PurM_N-like"/>
</dbReference>
<dbReference type="OrthoDB" id="9804441at2"/>
<dbReference type="InterPro" id="IPR036604">
    <property type="entry name" value="PurS-like_sf"/>
</dbReference>
<dbReference type="KEGG" id="hmi:soil367_06210"/>
<feature type="domain" description="Phosphoribosylformylglycinamidine synthase linker" evidence="17">
    <location>
        <begin position="171"/>
        <end position="220"/>
    </location>
</feature>
<dbReference type="FunFam" id="3.90.650.10:FF:000002">
    <property type="entry name" value="Phosphoribosylformylglycinamidine synthase"/>
    <property type="match status" value="1"/>
</dbReference>
<dbReference type="CDD" id="cd01740">
    <property type="entry name" value="GATase1_FGAR_AT"/>
    <property type="match status" value="1"/>
</dbReference>
<dbReference type="Pfam" id="PF02769">
    <property type="entry name" value="AIRS_C"/>
    <property type="match status" value="2"/>
</dbReference>
<dbReference type="SUPFAM" id="SSF109736">
    <property type="entry name" value="FGAM synthase PurL, linker domain"/>
    <property type="match status" value="1"/>
</dbReference>
<dbReference type="InterPro" id="IPR010073">
    <property type="entry name" value="PurL_large"/>
</dbReference>
<dbReference type="GO" id="GO:0005737">
    <property type="term" value="C:cytoplasm"/>
    <property type="evidence" value="ECO:0007669"/>
    <property type="project" value="UniProtKB-SubCell"/>
</dbReference>
<keyword evidence="4 14" id="KW-0963">Cytoplasm</keyword>
<feature type="domain" description="FGAR-AT PurM N-terminal-like" evidence="19">
    <location>
        <begin position="648"/>
        <end position="807"/>
    </location>
</feature>
<keyword evidence="21" id="KW-1185">Reference proteome</keyword>
<evidence type="ECO:0000256" key="8">
    <source>
        <dbReference type="ARBA" id="ARBA00022755"/>
    </source>
</evidence>
<dbReference type="Pfam" id="PF13507">
    <property type="entry name" value="GATase_5"/>
    <property type="match status" value="1"/>
</dbReference>
<feature type="binding site" evidence="14">
    <location>
        <position position="886"/>
    </location>
    <ligand>
        <name>Mg(2+)</name>
        <dbReference type="ChEBI" id="CHEBI:18420"/>
    </ligand>
</feature>
<comment type="catalytic activity">
    <reaction evidence="12 14">
        <text>N(2)-formyl-N(1)-(5-phospho-beta-D-ribosyl)glycinamide + L-glutamine + ATP + H2O = 2-formamido-N(1)-(5-O-phospho-beta-D-ribosyl)acetamidine + L-glutamate + ADP + phosphate + H(+)</text>
        <dbReference type="Rhea" id="RHEA:17129"/>
        <dbReference type="ChEBI" id="CHEBI:15377"/>
        <dbReference type="ChEBI" id="CHEBI:15378"/>
        <dbReference type="ChEBI" id="CHEBI:29985"/>
        <dbReference type="ChEBI" id="CHEBI:30616"/>
        <dbReference type="ChEBI" id="CHEBI:43474"/>
        <dbReference type="ChEBI" id="CHEBI:58359"/>
        <dbReference type="ChEBI" id="CHEBI:147286"/>
        <dbReference type="ChEBI" id="CHEBI:147287"/>
        <dbReference type="ChEBI" id="CHEBI:456216"/>
        <dbReference type="EC" id="6.3.5.3"/>
    </reaction>
</comment>
<comment type="subunit">
    <text evidence="14">Monomer.</text>
</comment>
<keyword evidence="10 14" id="KW-0460">Magnesium</keyword>
<evidence type="ECO:0000259" key="18">
    <source>
        <dbReference type="Pfam" id="PF18076"/>
    </source>
</evidence>
<feature type="binding site" evidence="14">
    <location>
        <position position="718"/>
    </location>
    <ligand>
        <name>Mg(2+)</name>
        <dbReference type="ChEBI" id="CHEBI:18420"/>
    </ligand>
</feature>
<dbReference type="GO" id="GO:0006189">
    <property type="term" value="P:'de novo' IMP biosynthetic process"/>
    <property type="evidence" value="ECO:0007669"/>
    <property type="project" value="UniProtKB-UniRule"/>
</dbReference>
<feature type="domain" description="PurM-like C-terminal" evidence="16">
    <location>
        <begin position="432"/>
        <end position="587"/>
    </location>
</feature>
<dbReference type="Gene3D" id="3.90.650.10">
    <property type="entry name" value="PurM-like C-terminal domain"/>
    <property type="match status" value="2"/>
</dbReference>
<dbReference type="GO" id="GO:0046872">
    <property type="term" value="F:metal ion binding"/>
    <property type="evidence" value="ECO:0007669"/>
    <property type="project" value="UniProtKB-KW"/>
</dbReference>
<organism evidence="20 21">
    <name type="scientific">Hydrocarboniclastica marina</name>
    <dbReference type="NCBI Taxonomy" id="2259620"/>
    <lineage>
        <taxon>Bacteria</taxon>
        <taxon>Pseudomonadati</taxon>
        <taxon>Pseudomonadota</taxon>
        <taxon>Gammaproteobacteria</taxon>
        <taxon>Alteromonadales</taxon>
        <taxon>Alteromonadaceae</taxon>
        <taxon>Hydrocarboniclastica</taxon>
    </lineage>
</organism>
<evidence type="ECO:0000256" key="14">
    <source>
        <dbReference type="HAMAP-Rule" id="MF_00419"/>
    </source>
</evidence>
<dbReference type="FunFam" id="1.10.8.750:FF:000002">
    <property type="entry name" value="Phosphoribosylformylglycinamidine synthase"/>
    <property type="match status" value="1"/>
</dbReference>
<keyword evidence="6 14" id="KW-0479">Metal-binding</keyword>
<feature type="binding site" evidence="14">
    <location>
        <position position="679"/>
    </location>
    <ligand>
        <name>Mg(2+)</name>
        <dbReference type="ChEBI" id="CHEBI:18420"/>
    </ligand>
</feature>
<dbReference type="CDD" id="cd02204">
    <property type="entry name" value="PurL_repeat2"/>
    <property type="match status" value="1"/>
</dbReference>
<dbReference type="UniPathway" id="UPA00074">
    <property type="reaction ID" value="UER00128"/>
</dbReference>
<gene>
    <name evidence="14" type="primary">purL</name>
    <name evidence="20" type="ORF">soil367_06210</name>
</gene>
<dbReference type="FunFam" id="3.30.1330.10:FF:000005">
    <property type="entry name" value="Phosphoribosylformylglycinamidine synthase"/>
    <property type="match status" value="1"/>
</dbReference>
<evidence type="ECO:0000256" key="1">
    <source>
        <dbReference type="ARBA" id="ARBA00004496"/>
    </source>
</evidence>
<dbReference type="PROSITE" id="PS51273">
    <property type="entry name" value="GATASE_TYPE_1"/>
    <property type="match status" value="1"/>
</dbReference>
<keyword evidence="7 14" id="KW-0547">Nucleotide-binding</keyword>
<dbReference type="NCBIfam" id="TIGR01735">
    <property type="entry name" value="FGAM_synt"/>
    <property type="match status" value="1"/>
</dbReference>
<feature type="region of interest" description="Disordered" evidence="15">
    <location>
        <begin position="302"/>
        <end position="330"/>
    </location>
</feature>
<evidence type="ECO:0000256" key="15">
    <source>
        <dbReference type="SAM" id="MobiDB-lite"/>
    </source>
</evidence>
<dbReference type="FunFam" id="3.40.50.880:FF:000008">
    <property type="entry name" value="Phosphoribosylformylglycinamidine synthase"/>
    <property type="match status" value="1"/>
</dbReference>
<protein>
    <recommendedName>
        <fullName evidence="14">Phosphoribosylformylglycinamidine synthase</fullName>
        <shortName evidence="14">FGAM synthase</shortName>
        <shortName evidence="14">FGAMS</shortName>
        <ecNumber evidence="14">6.3.5.3</ecNumber>
    </recommendedName>
    <alternativeName>
        <fullName evidence="14">Formylglycinamide ribonucleotide amidotransferase</fullName>
        <shortName evidence="14">FGAR amidotransferase</shortName>
        <shortName evidence="14">FGAR-AT</shortName>
    </alternativeName>
</protein>
<dbReference type="FunFam" id="3.90.650.10:FF:000005">
    <property type="entry name" value="Phosphoribosylformylglycinamidine synthase"/>
    <property type="match status" value="1"/>
</dbReference>
<dbReference type="InterPro" id="IPR010918">
    <property type="entry name" value="PurM-like_C_dom"/>
</dbReference>
<feature type="active site" evidence="14">
    <location>
        <position position="1267"/>
    </location>
</feature>
<evidence type="ECO:0000256" key="2">
    <source>
        <dbReference type="ARBA" id="ARBA00004920"/>
    </source>
</evidence>
<sequence length="1300" mass="142154">MLELRGAPALSVFRVRKLLEGIQAEEPGVQSIYAEFMHFVDITGDLAEQQVDVLNRLLTYGPRTDVEPADGVLFLVVPRPGTISPWSSKATDIAHNCGLRQVRRIERGVAYYVRTQQKLTLQQRELLAARLHDRMTERVFHEMAGAELLFSQHEPKPLSTIAIIEDGRAALEAANVTLGLALAEDEIDYLVEAFTRLERNPSDVELMMFAQANSEHCRHKIFNASWDIDGEAQTKSLFAMIRNTHEMHSEGVLSAYKDNASVIAGHKGGRFYPEAGSGEYRFNEEDIHILMKVETHNHPTAISPHSGAATGSGGEIRDEGATGRGSKPKAGLTGFSVSNLRIPDFVQPWETDFGKPDRIASPLQIMLEGPIGGASFNNEFGRPNLCGYFRTFEQQVASPAGYEVRGYHKPIMLAGGLGNIRADHVEKGEIPVGAKLIVLGGPAMLIGLGGGAASSMDSGSSHEDLDFASVQRENPEMERRCQEVIDRCWQMGSNNPIAFIHDVGAGGLSNAMPELVKDGGRGGRFELRDIPNDEPGMSPVEIWCNESQERYVLAVAPENLDRFDAICRRERCPFAVVGEATEEMHLNLADAYFGNAPVDLPMNVLFGKPPRMHRSVESSSFTKRVFHSGQIDVNEAAERILRLPSVASKSFLITIGDRTITGLVARDQMVGPWQVPVSDVAVTSASYHGYYGEAMAMGERTPVACVDAPASGRMAVGEAITNIAAASIAEISDIRLSANWMAAAGHPGEDENLYETVRAVGMEMCPALGIAIPVGKDSMSMKTVWEESGEQRSVTAPLSLVISAFAPVEDIRRTLTPQLRTDAGETDLILIDLAAGQNRLGGSALAQVYQEVGAIAPDVEDPEDLKAFFAVIQGLNADNRILAYHDRSDGGMFVTLVEMAFSGRTGVDIKLDVLADDGTQLPRELFNEELGAVIQVRQGDTPDVLHQFNVAGLGECVSVIGRPAEDDRIRFRFGGDPIIDQPRQYFQRIWAETSYRLQSLRDNEACAQSEFDLLLDDGDPGLHAKLSFDPADDVAAPFISKKSRPRIAILREQGVNGQVEMAAGFDRAGFSSVDVHMSDLLSGRVSLDSFQALVACGGFSYGDVLGAGEGWAKSILFNSRARDQFKAFFDRNDTLSLGVCNGCQMLSNLRELIAGTEHWPRFVRNESEQFEARLVMVEVTGSKSAFFAGMEGSRMPIAVAHGEGRAEFRNGDALAKLKAQSQLALRYVDHYGQATEAYPRNPNGSPEGVAGLCSDDGRVTILMPHPERVFRTVQHSWHPGEWAEDGPWLRLFRNARKWLG</sequence>
<dbReference type="InterPro" id="IPR029062">
    <property type="entry name" value="Class_I_gatase-like"/>
</dbReference>
<evidence type="ECO:0000256" key="3">
    <source>
        <dbReference type="ARBA" id="ARBA00008608"/>
    </source>
</evidence>